<comment type="caution">
    <text evidence="3">The sequence shown here is derived from an EMBL/GenBank/DDBJ whole genome shotgun (WGS) entry which is preliminary data.</text>
</comment>
<protein>
    <recommendedName>
        <fullName evidence="5">DUF1542 domain-containing protein</fullName>
    </recommendedName>
</protein>
<accession>A0ABV8C2T4</accession>
<name>A0ABV8C2T4_9PSEU</name>
<evidence type="ECO:0000313" key="3">
    <source>
        <dbReference type="EMBL" id="MFC3896302.1"/>
    </source>
</evidence>
<evidence type="ECO:0000256" key="2">
    <source>
        <dbReference type="SAM" id="Phobius"/>
    </source>
</evidence>
<feature type="transmembrane region" description="Helical" evidence="2">
    <location>
        <begin position="6"/>
        <end position="22"/>
    </location>
</feature>
<dbReference type="RefSeq" id="WP_382377851.1">
    <property type="nucleotide sequence ID" value="NZ_JBHRZI010000029.1"/>
</dbReference>
<keyword evidence="2" id="KW-1133">Transmembrane helix</keyword>
<proteinExistence type="predicted"/>
<evidence type="ECO:0008006" key="5">
    <source>
        <dbReference type="Google" id="ProtNLM"/>
    </source>
</evidence>
<reference evidence="4" key="1">
    <citation type="journal article" date="2019" name="Int. J. Syst. Evol. Microbiol.">
        <title>The Global Catalogue of Microorganisms (GCM) 10K type strain sequencing project: providing services to taxonomists for standard genome sequencing and annotation.</title>
        <authorList>
            <consortium name="The Broad Institute Genomics Platform"/>
            <consortium name="The Broad Institute Genome Sequencing Center for Infectious Disease"/>
            <person name="Wu L."/>
            <person name="Ma J."/>
        </authorList>
    </citation>
    <scope>NUCLEOTIDE SEQUENCE [LARGE SCALE GENOMIC DNA]</scope>
    <source>
        <strain evidence="4">CGMCC 4.7405</strain>
    </source>
</reference>
<dbReference type="EMBL" id="JBHRZI010000029">
    <property type="protein sequence ID" value="MFC3896302.1"/>
    <property type="molecule type" value="Genomic_DNA"/>
</dbReference>
<dbReference type="Proteomes" id="UP001595690">
    <property type="component" value="Unassembled WGS sequence"/>
</dbReference>
<organism evidence="3 4">
    <name type="scientific">Lentzea rhizosphaerae</name>
    <dbReference type="NCBI Taxonomy" id="2041025"/>
    <lineage>
        <taxon>Bacteria</taxon>
        <taxon>Bacillati</taxon>
        <taxon>Actinomycetota</taxon>
        <taxon>Actinomycetes</taxon>
        <taxon>Pseudonocardiales</taxon>
        <taxon>Pseudonocardiaceae</taxon>
        <taxon>Lentzea</taxon>
    </lineage>
</organism>
<evidence type="ECO:0000256" key="1">
    <source>
        <dbReference type="SAM" id="MobiDB-lite"/>
    </source>
</evidence>
<evidence type="ECO:0000313" key="4">
    <source>
        <dbReference type="Proteomes" id="UP001595690"/>
    </source>
</evidence>
<keyword evidence="4" id="KW-1185">Reference proteome</keyword>
<feature type="region of interest" description="Disordered" evidence="1">
    <location>
        <begin position="112"/>
        <end position="145"/>
    </location>
</feature>
<gene>
    <name evidence="3" type="ORF">ACFOWZ_32900</name>
</gene>
<keyword evidence="2" id="KW-0812">Transmembrane</keyword>
<keyword evidence="2" id="KW-0472">Membrane</keyword>
<sequence length="238" mass="25046">MGTVVWVVVLVLLVAGVFYLVSQSNARKARELDDAKAEARRWVERLGGQVMSLTGTNSASTQALADASERFTAAGSQMEQARTIPQARLVTETAMEGLHYVRAAREAMGMDPGPALPESAGQRQAGAVSEDRQVSVEGHQYAASPQSGAGTPYYYPGGMVAGRPVPRGWYSEPWWKPALVAGAWGVGTFLLMDAMFSGMHGVGDYGMADMGMGDMGGAADMGDAGGFDFGDMGGGFDF</sequence>